<protein>
    <submittedName>
        <fullName evidence="2">Uncharacterized protein</fullName>
    </submittedName>
</protein>
<feature type="region of interest" description="Disordered" evidence="1">
    <location>
        <begin position="47"/>
        <end position="67"/>
    </location>
</feature>
<organism evidence="2 3">
    <name type="scientific">Steinernema carpocapsae</name>
    <name type="common">Entomopathogenic nematode</name>
    <dbReference type="NCBI Taxonomy" id="34508"/>
    <lineage>
        <taxon>Eukaryota</taxon>
        <taxon>Metazoa</taxon>
        <taxon>Ecdysozoa</taxon>
        <taxon>Nematoda</taxon>
        <taxon>Chromadorea</taxon>
        <taxon>Rhabditida</taxon>
        <taxon>Tylenchina</taxon>
        <taxon>Panagrolaimomorpha</taxon>
        <taxon>Strongyloidoidea</taxon>
        <taxon>Steinernematidae</taxon>
        <taxon>Steinernema</taxon>
    </lineage>
</organism>
<evidence type="ECO:0000256" key="1">
    <source>
        <dbReference type="SAM" id="MobiDB-lite"/>
    </source>
</evidence>
<reference evidence="2 3" key="1">
    <citation type="journal article" date="2015" name="Genome Biol.">
        <title>Comparative genomics of Steinernema reveals deeply conserved gene regulatory networks.</title>
        <authorList>
            <person name="Dillman A.R."/>
            <person name="Macchietto M."/>
            <person name="Porter C.F."/>
            <person name="Rogers A."/>
            <person name="Williams B."/>
            <person name="Antoshechkin I."/>
            <person name="Lee M.M."/>
            <person name="Goodwin Z."/>
            <person name="Lu X."/>
            <person name="Lewis E.E."/>
            <person name="Goodrich-Blair H."/>
            <person name="Stock S.P."/>
            <person name="Adams B.J."/>
            <person name="Sternberg P.W."/>
            <person name="Mortazavi A."/>
        </authorList>
    </citation>
    <scope>NUCLEOTIDE SEQUENCE [LARGE SCALE GENOMIC DNA]</scope>
    <source>
        <strain evidence="2 3">ALL</strain>
    </source>
</reference>
<evidence type="ECO:0000313" key="3">
    <source>
        <dbReference type="Proteomes" id="UP000298663"/>
    </source>
</evidence>
<dbReference type="AlphaFoldDB" id="A0A4U8UJR1"/>
<dbReference type="EMBL" id="CM016762">
    <property type="protein sequence ID" value="TMS32709.1"/>
    <property type="molecule type" value="Genomic_DNA"/>
</dbReference>
<gene>
    <name evidence="2" type="ORF">L596_000516</name>
</gene>
<name>A0A4U8UJR1_STECR</name>
<dbReference type="EMBL" id="AZBU02000001">
    <property type="protein sequence ID" value="TMS32709.1"/>
    <property type="molecule type" value="Genomic_DNA"/>
</dbReference>
<keyword evidence="3" id="KW-1185">Reference proteome</keyword>
<evidence type="ECO:0000313" key="2">
    <source>
        <dbReference type="EMBL" id="TMS32709.1"/>
    </source>
</evidence>
<dbReference type="Proteomes" id="UP000298663">
    <property type="component" value="Chromosome X"/>
</dbReference>
<accession>A0A4U8UJR1</accession>
<reference evidence="2 3" key="2">
    <citation type="journal article" date="2019" name="G3 (Bethesda)">
        <title>Hybrid Assembly of the Genome of the Entomopathogenic Nematode Steinernema carpocapsae Identifies the X-Chromosome.</title>
        <authorList>
            <person name="Serra L."/>
            <person name="Macchietto M."/>
            <person name="Macias-Munoz A."/>
            <person name="McGill C.J."/>
            <person name="Rodriguez I.M."/>
            <person name="Rodriguez B."/>
            <person name="Murad R."/>
            <person name="Mortazavi A."/>
        </authorList>
    </citation>
    <scope>NUCLEOTIDE SEQUENCE [LARGE SCALE GENOMIC DNA]</scope>
    <source>
        <strain evidence="2 3">ALL</strain>
    </source>
</reference>
<proteinExistence type="predicted"/>
<feature type="compositionally biased region" description="Basic and acidic residues" evidence="1">
    <location>
        <begin position="47"/>
        <end position="61"/>
    </location>
</feature>
<sequence length="67" mass="7616">MLIETLNVICQVLPERQHDPPLPGGVSKLEVLNSAAAPNYQSYKCKKVSDDVRNDDNDVQKRHNHYL</sequence>
<comment type="caution">
    <text evidence="2">The sequence shown here is derived from an EMBL/GenBank/DDBJ whole genome shotgun (WGS) entry which is preliminary data.</text>
</comment>